<evidence type="ECO:0000313" key="2">
    <source>
        <dbReference type="EMBL" id="RSP69734.1"/>
    </source>
</evidence>
<keyword evidence="1" id="KW-0175">Coiled coil</keyword>
<comment type="caution">
    <text evidence="2">The sequence shown here is derived from an EMBL/GenBank/DDBJ whole genome shotgun (WGS) entry which is preliminary data.</text>
</comment>
<dbReference type="PROSITE" id="PS51257">
    <property type="entry name" value="PROKAR_LIPOPROTEIN"/>
    <property type="match status" value="1"/>
</dbReference>
<accession>A0A3R9RNP9</accession>
<evidence type="ECO:0008006" key="4">
    <source>
        <dbReference type="Google" id="ProtNLM"/>
    </source>
</evidence>
<gene>
    <name evidence="2" type="ORF">EA722_18070</name>
</gene>
<evidence type="ECO:0000256" key="1">
    <source>
        <dbReference type="SAM" id="Coils"/>
    </source>
</evidence>
<organism evidence="2 3">
    <name type="scientific">Acinetobacter baumannii</name>
    <dbReference type="NCBI Taxonomy" id="470"/>
    <lineage>
        <taxon>Bacteria</taxon>
        <taxon>Pseudomonadati</taxon>
        <taxon>Pseudomonadota</taxon>
        <taxon>Gammaproteobacteria</taxon>
        <taxon>Moraxellales</taxon>
        <taxon>Moraxellaceae</taxon>
        <taxon>Acinetobacter</taxon>
        <taxon>Acinetobacter calcoaceticus/baumannii complex</taxon>
    </lineage>
</organism>
<dbReference type="EMBL" id="RFBY01000100">
    <property type="protein sequence ID" value="RSP69734.1"/>
    <property type="molecule type" value="Genomic_DNA"/>
</dbReference>
<sequence>MKKFLLTVIALTLIGCSNPKSTQIPTDPDKWEELKPAVDKLNEEDKKLLTQYLVRKGMGTAFGGAGVEPGTTIDEAIKDQQKWLEDKAATEKAQEELKAKIEAENAAVKKQMNEVLTTAIISKEGYSRYDYINKVTNIGFKLAFENHSAKDISGFKGIVIFKDMFGDNIKEINLSYDDGVKANSTSTYEGSIDYNEFMADDVKLLNTSLDKIKFNFVPSVILFKDGSKIELKQTNES</sequence>
<dbReference type="AlphaFoldDB" id="A0A3R9RNP9"/>
<proteinExistence type="predicted"/>
<reference evidence="2 3" key="1">
    <citation type="submission" date="2018-10" db="EMBL/GenBank/DDBJ databases">
        <title>GWAS and RNA-Seq identify cryptic mechanisms of antimicrobial resistance in Acinetobacter baumannii.</title>
        <authorList>
            <person name="Sahl J.W."/>
        </authorList>
    </citation>
    <scope>NUCLEOTIDE SEQUENCE [LARGE SCALE GENOMIC DNA]</scope>
    <source>
        <strain evidence="2 3">TG31299</strain>
    </source>
</reference>
<evidence type="ECO:0000313" key="3">
    <source>
        <dbReference type="Proteomes" id="UP000269597"/>
    </source>
</evidence>
<dbReference type="Proteomes" id="UP000269597">
    <property type="component" value="Unassembled WGS sequence"/>
</dbReference>
<name>A0A3R9RNP9_ACIBA</name>
<protein>
    <recommendedName>
        <fullName evidence="4">Lipoprotein</fullName>
    </recommendedName>
</protein>
<feature type="coiled-coil region" evidence="1">
    <location>
        <begin position="87"/>
        <end position="114"/>
    </location>
</feature>
<dbReference type="RefSeq" id="WP_046127702.1">
    <property type="nucleotide sequence ID" value="NZ_CP087312.1"/>
</dbReference>